<protein>
    <submittedName>
        <fullName evidence="1">Uncharacterized protein</fullName>
    </submittedName>
</protein>
<accession>A0A317YGW0</accession>
<dbReference type="AlphaFoldDB" id="A0A317YGW0"/>
<proteinExistence type="predicted"/>
<dbReference type="EMBL" id="NCVQ01000001">
    <property type="protein sequence ID" value="PWZ57819.1"/>
    <property type="molecule type" value="Genomic_DNA"/>
</dbReference>
<organism evidence="1">
    <name type="scientific">Zea mays</name>
    <name type="common">Maize</name>
    <dbReference type="NCBI Taxonomy" id="4577"/>
    <lineage>
        <taxon>Eukaryota</taxon>
        <taxon>Viridiplantae</taxon>
        <taxon>Streptophyta</taxon>
        <taxon>Embryophyta</taxon>
        <taxon>Tracheophyta</taxon>
        <taxon>Spermatophyta</taxon>
        <taxon>Magnoliopsida</taxon>
        <taxon>Liliopsida</taxon>
        <taxon>Poales</taxon>
        <taxon>Poaceae</taxon>
        <taxon>PACMAD clade</taxon>
        <taxon>Panicoideae</taxon>
        <taxon>Andropogonodae</taxon>
        <taxon>Andropogoneae</taxon>
        <taxon>Tripsacinae</taxon>
        <taxon>Zea</taxon>
    </lineage>
</organism>
<name>A0A317YGW0_MAIZE</name>
<reference evidence="1" key="1">
    <citation type="journal article" date="2018" name="Nat. Genet.">
        <title>Extensive intraspecific gene order and gene structural variations between Mo17 and other maize genomes.</title>
        <authorList>
            <person name="Sun S."/>
            <person name="Zhou Y."/>
            <person name="Chen J."/>
            <person name="Shi J."/>
            <person name="Zhao H."/>
            <person name="Zhao H."/>
            <person name="Song W."/>
            <person name="Zhang M."/>
            <person name="Cui Y."/>
            <person name="Dong X."/>
            <person name="Liu H."/>
            <person name="Ma X."/>
            <person name="Jiao Y."/>
            <person name="Wang B."/>
            <person name="Wei X."/>
            <person name="Stein J.C."/>
            <person name="Glaubitz J.C."/>
            <person name="Lu F."/>
            <person name="Yu G."/>
            <person name="Liang C."/>
            <person name="Fengler K."/>
            <person name="Li B."/>
            <person name="Rafalski A."/>
            <person name="Schnable P.S."/>
            <person name="Ware D.H."/>
            <person name="Buckler E.S."/>
            <person name="Lai J."/>
        </authorList>
    </citation>
    <scope>NUCLEOTIDE SEQUENCE [LARGE SCALE GENOMIC DNA]</scope>
    <source>
        <tissue evidence="1">Seedling</tissue>
    </source>
</reference>
<sequence length="16" mass="1901">MSKMVNLVLLVSWCYD</sequence>
<dbReference type="Proteomes" id="UP000251960">
    <property type="component" value="Chromosome 1"/>
</dbReference>
<gene>
    <name evidence="1" type="ORF">Zm00014a_041799</name>
</gene>
<evidence type="ECO:0000313" key="1">
    <source>
        <dbReference type="EMBL" id="PWZ57819.1"/>
    </source>
</evidence>
<comment type="caution">
    <text evidence="1">The sequence shown here is derived from an EMBL/GenBank/DDBJ whole genome shotgun (WGS) entry which is preliminary data.</text>
</comment>